<evidence type="ECO:0000313" key="2">
    <source>
        <dbReference type="EMBL" id="SEE26929.1"/>
    </source>
</evidence>
<feature type="transmembrane region" description="Helical" evidence="1">
    <location>
        <begin position="28"/>
        <end position="46"/>
    </location>
</feature>
<dbReference type="Proteomes" id="UP000183208">
    <property type="component" value="Unassembled WGS sequence"/>
</dbReference>
<gene>
    <name evidence="2" type="ORF">SAMN05444171_6852</name>
</gene>
<organism evidence="2 3">
    <name type="scientific">Bradyrhizobium lablabi</name>
    <dbReference type="NCBI Taxonomy" id="722472"/>
    <lineage>
        <taxon>Bacteria</taxon>
        <taxon>Pseudomonadati</taxon>
        <taxon>Pseudomonadota</taxon>
        <taxon>Alphaproteobacteria</taxon>
        <taxon>Hyphomicrobiales</taxon>
        <taxon>Nitrobacteraceae</taxon>
        <taxon>Bradyrhizobium</taxon>
    </lineage>
</organism>
<evidence type="ECO:0000313" key="3">
    <source>
        <dbReference type="Proteomes" id="UP000183208"/>
    </source>
</evidence>
<evidence type="ECO:0000256" key="1">
    <source>
        <dbReference type="SAM" id="Phobius"/>
    </source>
</evidence>
<protein>
    <submittedName>
        <fullName evidence="2">Uncharacterized protein</fullName>
    </submittedName>
</protein>
<keyword evidence="1" id="KW-0472">Membrane</keyword>
<proteinExistence type="predicted"/>
<keyword evidence="1" id="KW-1133">Transmembrane helix</keyword>
<name>A0A1H5HFX2_9BRAD</name>
<keyword evidence="1" id="KW-0812">Transmembrane</keyword>
<accession>A0A1H5HFX2</accession>
<dbReference type="EMBL" id="FNTI01000001">
    <property type="protein sequence ID" value="SEE26929.1"/>
    <property type="molecule type" value="Genomic_DNA"/>
</dbReference>
<dbReference type="AlphaFoldDB" id="A0A1H5HFX2"/>
<reference evidence="2 3" key="1">
    <citation type="submission" date="2016-10" db="EMBL/GenBank/DDBJ databases">
        <authorList>
            <person name="de Groot N.N."/>
        </authorList>
    </citation>
    <scope>NUCLEOTIDE SEQUENCE [LARGE SCALE GENOMIC DNA]</scope>
    <source>
        <strain evidence="2 3">GAS522</strain>
    </source>
</reference>
<feature type="transmembrane region" description="Helical" evidence="1">
    <location>
        <begin position="7"/>
        <end position="22"/>
    </location>
</feature>
<sequence length="47" mass="4880">MKQRIEESVLLGIAFVSGVAGFGLDPKIAGLVIAALHVVLAFCVGLR</sequence>